<dbReference type="PANTHER" id="PTHR43744:SF9">
    <property type="entry name" value="POLYGALACTURONAN_RHAMNOGALACTURONAN TRANSPORT SYSTEM PERMEASE PROTEIN YTCP"/>
    <property type="match status" value="1"/>
</dbReference>
<dbReference type="PANTHER" id="PTHR43744">
    <property type="entry name" value="ABC TRANSPORTER PERMEASE PROTEIN MG189-RELATED-RELATED"/>
    <property type="match status" value="1"/>
</dbReference>
<dbReference type="GO" id="GO:0055085">
    <property type="term" value="P:transmembrane transport"/>
    <property type="evidence" value="ECO:0007669"/>
    <property type="project" value="InterPro"/>
</dbReference>
<dbReference type="RefSeq" id="WP_013919225.1">
    <property type="nucleotide sequence ID" value="NC_015690.1"/>
</dbReference>
<comment type="subcellular location">
    <subcellularLocation>
        <location evidence="1 7">Cell membrane</location>
        <topology evidence="1 7">Multi-pass membrane protein</topology>
    </subcellularLocation>
</comment>
<organism evidence="9 10">
    <name type="scientific">Paenibacillus mucilaginosus (strain KNP414)</name>
    <dbReference type="NCBI Taxonomy" id="1036673"/>
    <lineage>
        <taxon>Bacteria</taxon>
        <taxon>Bacillati</taxon>
        <taxon>Bacillota</taxon>
        <taxon>Bacilli</taxon>
        <taxon>Bacillales</taxon>
        <taxon>Paenibacillaceae</taxon>
        <taxon>Paenibacillus</taxon>
    </lineage>
</organism>
<dbReference type="KEGG" id="pms:KNP414_05548"/>
<evidence type="ECO:0000256" key="7">
    <source>
        <dbReference type="RuleBase" id="RU363032"/>
    </source>
</evidence>
<dbReference type="CDD" id="cd06261">
    <property type="entry name" value="TM_PBP2"/>
    <property type="match status" value="1"/>
</dbReference>
<name>F8FK31_PAEMK</name>
<feature type="transmembrane region" description="Helical" evidence="7">
    <location>
        <begin position="12"/>
        <end position="33"/>
    </location>
</feature>
<evidence type="ECO:0000256" key="2">
    <source>
        <dbReference type="ARBA" id="ARBA00022448"/>
    </source>
</evidence>
<keyword evidence="6 7" id="KW-0472">Membrane</keyword>
<dbReference type="SUPFAM" id="SSF161098">
    <property type="entry name" value="MetI-like"/>
    <property type="match status" value="1"/>
</dbReference>
<evidence type="ECO:0000256" key="4">
    <source>
        <dbReference type="ARBA" id="ARBA00022692"/>
    </source>
</evidence>
<dbReference type="Gene3D" id="1.10.3720.10">
    <property type="entry name" value="MetI-like"/>
    <property type="match status" value="1"/>
</dbReference>
<accession>F8FK31</accession>
<evidence type="ECO:0000256" key="1">
    <source>
        <dbReference type="ARBA" id="ARBA00004651"/>
    </source>
</evidence>
<evidence type="ECO:0000313" key="9">
    <source>
        <dbReference type="EMBL" id="AEI44072.1"/>
    </source>
</evidence>
<reference evidence="10" key="1">
    <citation type="submission" date="2011-06" db="EMBL/GenBank/DDBJ databases">
        <title>Complete genome sequence of Paenibacillus mucilaginosus KNP414.</title>
        <authorList>
            <person name="Wang J."/>
            <person name="Hu S."/>
            <person name="Hu X."/>
            <person name="Zhang B."/>
            <person name="Dong D."/>
            <person name="Zhang S."/>
            <person name="Zhao K."/>
            <person name="Wu D."/>
        </authorList>
    </citation>
    <scope>NUCLEOTIDE SEQUENCE [LARGE SCALE GENOMIC DNA]</scope>
    <source>
        <strain evidence="10">KNP414</strain>
    </source>
</reference>
<dbReference type="InterPro" id="IPR000515">
    <property type="entry name" value="MetI-like"/>
</dbReference>
<proteinExistence type="inferred from homology"/>
<keyword evidence="5 7" id="KW-1133">Transmembrane helix</keyword>
<feature type="transmembrane region" description="Helical" evidence="7">
    <location>
        <begin position="140"/>
        <end position="161"/>
    </location>
</feature>
<feature type="transmembrane region" description="Helical" evidence="7">
    <location>
        <begin position="182"/>
        <end position="202"/>
    </location>
</feature>
<sequence>MVNRMSDRAFNLVVYTLLLAVAVVSLAPMLYVISVSLTPYSEVLKNGGFILIPKQITLEAYKLLWETPLIPNALYVNVWITVVGTFLNMLLTVLMAYPLSRPTLPGRKFFSFLVVFTMIFNGGLIPTYMVVQGTGLLNTVWAMILPNIVWAFNLLVLKTFFEGLPKELFESARMDGAGEARVLLQIVIPLSVPAMLTVGMFYTVGHWNEFFQAVMYVQDKGLLPLQVVIRGILSMNEISMNNVDEVLPTTTLQMAAVVLASIPIIIVYPFIQKHFSKGMLLGGIKG</sequence>
<feature type="transmembrane region" description="Helical" evidence="7">
    <location>
        <begin position="109"/>
        <end position="128"/>
    </location>
</feature>
<reference evidence="9 10" key="2">
    <citation type="journal article" date="2013" name="Genome Announc.">
        <title>Genome Sequence of Growth-Improving Paenibacillus mucilaginosus Strain KNP414.</title>
        <authorList>
            <person name="Lu J.J."/>
            <person name="Wang J.F."/>
            <person name="Hu X.F."/>
        </authorList>
    </citation>
    <scope>NUCLEOTIDE SEQUENCE [LARGE SCALE GENOMIC DNA]</scope>
    <source>
        <strain evidence="9 10">KNP414</strain>
    </source>
</reference>
<dbReference type="InterPro" id="IPR035906">
    <property type="entry name" value="MetI-like_sf"/>
</dbReference>
<dbReference type="PROSITE" id="PS50928">
    <property type="entry name" value="ABC_TM1"/>
    <property type="match status" value="1"/>
</dbReference>
<feature type="transmembrane region" description="Helical" evidence="7">
    <location>
        <begin position="74"/>
        <end position="97"/>
    </location>
</feature>
<keyword evidence="3" id="KW-1003">Cell membrane</keyword>
<feature type="domain" description="ABC transmembrane type-1" evidence="8">
    <location>
        <begin position="74"/>
        <end position="271"/>
    </location>
</feature>
<dbReference type="AlphaFoldDB" id="F8FK31"/>
<comment type="similarity">
    <text evidence="7">Belongs to the binding-protein-dependent transport system permease family.</text>
</comment>
<dbReference type="PATRIC" id="fig|1036673.3.peg.5148"/>
<evidence type="ECO:0000256" key="6">
    <source>
        <dbReference type="ARBA" id="ARBA00023136"/>
    </source>
</evidence>
<keyword evidence="4 7" id="KW-0812">Transmembrane</keyword>
<dbReference type="HOGENOM" id="CLU_016047_1_0_9"/>
<evidence type="ECO:0000256" key="3">
    <source>
        <dbReference type="ARBA" id="ARBA00022475"/>
    </source>
</evidence>
<gene>
    <name evidence="9" type="ordered locus">KNP414_05548</name>
</gene>
<evidence type="ECO:0000259" key="8">
    <source>
        <dbReference type="PROSITE" id="PS50928"/>
    </source>
</evidence>
<dbReference type="Proteomes" id="UP000006620">
    <property type="component" value="Chromosome"/>
</dbReference>
<dbReference type="GO" id="GO:0005886">
    <property type="term" value="C:plasma membrane"/>
    <property type="evidence" value="ECO:0007669"/>
    <property type="project" value="UniProtKB-SubCell"/>
</dbReference>
<dbReference type="Pfam" id="PF00528">
    <property type="entry name" value="BPD_transp_1"/>
    <property type="match status" value="1"/>
</dbReference>
<protein>
    <submittedName>
        <fullName evidence="9">Binding-protein-dependent transport systems inner membrane component</fullName>
    </submittedName>
</protein>
<evidence type="ECO:0000256" key="5">
    <source>
        <dbReference type="ARBA" id="ARBA00022989"/>
    </source>
</evidence>
<dbReference type="EMBL" id="CP002869">
    <property type="protein sequence ID" value="AEI44072.1"/>
    <property type="molecule type" value="Genomic_DNA"/>
</dbReference>
<evidence type="ECO:0000313" key="10">
    <source>
        <dbReference type="Proteomes" id="UP000006620"/>
    </source>
</evidence>
<keyword evidence="2 7" id="KW-0813">Transport</keyword>
<feature type="transmembrane region" description="Helical" evidence="7">
    <location>
        <begin position="252"/>
        <end position="271"/>
    </location>
</feature>